<keyword evidence="3" id="KW-0949">S-adenosyl-L-methionine</keyword>
<dbReference type="InterPro" id="IPR016461">
    <property type="entry name" value="COMT-like"/>
</dbReference>
<dbReference type="GO" id="GO:0008171">
    <property type="term" value="F:O-methyltransferase activity"/>
    <property type="evidence" value="ECO:0007669"/>
    <property type="project" value="InterPro"/>
</dbReference>
<keyword evidence="2 5" id="KW-0808">Transferase</keyword>
<dbReference type="RefSeq" id="XP_033529915.1">
    <property type="nucleotide sequence ID" value="XM_033677796.1"/>
</dbReference>
<dbReference type="SUPFAM" id="SSF53335">
    <property type="entry name" value="S-adenosyl-L-methionine-dependent methyltransferases"/>
    <property type="match status" value="1"/>
</dbReference>
<evidence type="ECO:0000313" key="5">
    <source>
        <dbReference type="EMBL" id="KAF1808284.1"/>
    </source>
</evidence>
<dbReference type="Pfam" id="PF00891">
    <property type="entry name" value="Methyltransf_2"/>
    <property type="match status" value="1"/>
</dbReference>
<dbReference type="PANTHER" id="PTHR43712">
    <property type="entry name" value="PUTATIVE (AFU_ORTHOLOGUE AFUA_4G14580)-RELATED"/>
    <property type="match status" value="1"/>
</dbReference>
<dbReference type="InterPro" id="IPR029063">
    <property type="entry name" value="SAM-dependent_MTases_sf"/>
</dbReference>
<dbReference type="InterPro" id="IPR036388">
    <property type="entry name" value="WH-like_DNA-bd_sf"/>
</dbReference>
<gene>
    <name evidence="5 7" type="ORF">P152DRAFT_444087</name>
</gene>
<reference evidence="7" key="2">
    <citation type="submission" date="2020-04" db="EMBL/GenBank/DDBJ databases">
        <authorList>
            <consortium name="NCBI Genome Project"/>
        </authorList>
    </citation>
    <scope>NUCLEOTIDE SEQUENCE</scope>
    <source>
        <strain evidence="7">CBS 781.70</strain>
    </source>
</reference>
<dbReference type="InterPro" id="IPR001077">
    <property type="entry name" value="COMT_C"/>
</dbReference>
<dbReference type="PROSITE" id="PS51683">
    <property type="entry name" value="SAM_OMT_II"/>
    <property type="match status" value="1"/>
</dbReference>
<organism evidence="5">
    <name type="scientific">Eremomyces bilateralis CBS 781.70</name>
    <dbReference type="NCBI Taxonomy" id="1392243"/>
    <lineage>
        <taxon>Eukaryota</taxon>
        <taxon>Fungi</taxon>
        <taxon>Dikarya</taxon>
        <taxon>Ascomycota</taxon>
        <taxon>Pezizomycotina</taxon>
        <taxon>Dothideomycetes</taxon>
        <taxon>Dothideomycetes incertae sedis</taxon>
        <taxon>Eremomycetales</taxon>
        <taxon>Eremomycetaceae</taxon>
        <taxon>Eremomyces</taxon>
    </lineage>
</organism>
<evidence type="ECO:0000259" key="4">
    <source>
        <dbReference type="Pfam" id="PF00891"/>
    </source>
</evidence>
<dbReference type="OrthoDB" id="1606438at2759"/>
<dbReference type="GO" id="GO:0032259">
    <property type="term" value="P:methylation"/>
    <property type="evidence" value="ECO:0007669"/>
    <property type="project" value="UniProtKB-KW"/>
</dbReference>
<proteinExistence type="predicted"/>
<evidence type="ECO:0000256" key="1">
    <source>
        <dbReference type="ARBA" id="ARBA00022603"/>
    </source>
</evidence>
<accession>A0A6G1FR66</accession>
<reference evidence="5 7" key="1">
    <citation type="submission" date="2020-01" db="EMBL/GenBank/DDBJ databases">
        <authorList>
            <consortium name="DOE Joint Genome Institute"/>
            <person name="Haridas S."/>
            <person name="Albert R."/>
            <person name="Binder M."/>
            <person name="Bloem J."/>
            <person name="Labutti K."/>
            <person name="Salamov A."/>
            <person name="Andreopoulos B."/>
            <person name="Baker S.E."/>
            <person name="Barry K."/>
            <person name="Bills G."/>
            <person name="Bluhm B.H."/>
            <person name="Cannon C."/>
            <person name="Castanera R."/>
            <person name="Culley D.E."/>
            <person name="Daum C."/>
            <person name="Ezra D."/>
            <person name="Gonzalez J.B."/>
            <person name="Henrissat B."/>
            <person name="Kuo A."/>
            <person name="Liang C."/>
            <person name="Lipzen A."/>
            <person name="Lutzoni F."/>
            <person name="Magnuson J."/>
            <person name="Mondo S."/>
            <person name="Nolan M."/>
            <person name="Ohm R."/>
            <person name="Pangilinan J."/>
            <person name="Park H.-J."/>
            <person name="Ramirez L."/>
            <person name="Alfaro M."/>
            <person name="Sun H."/>
            <person name="Tritt A."/>
            <person name="Yoshinaga Y."/>
            <person name="Zwiers L.-H."/>
            <person name="Turgeon B.G."/>
            <person name="Goodwin S.B."/>
            <person name="Spatafora J.W."/>
            <person name="Crous P.W."/>
            <person name="Grigoriev I.V."/>
        </authorList>
    </citation>
    <scope>NUCLEOTIDE SEQUENCE</scope>
    <source>
        <strain evidence="5 7">CBS 781.70</strain>
    </source>
</reference>
<evidence type="ECO:0000256" key="2">
    <source>
        <dbReference type="ARBA" id="ARBA00022679"/>
    </source>
</evidence>
<keyword evidence="1 5" id="KW-0489">Methyltransferase</keyword>
<dbReference type="PANTHER" id="PTHR43712:SF12">
    <property type="entry name" value="STERIGMATOCYSTIN 8-O-METHYLTRANSFERASE"/>
    <property type="match status" value="1"/>
</dbReference>
<dbReference type="GeneID" id="54418366"/>
<sequence length="451" mass="49429">MAGNHSLVELASKVTEMATAVTSHMNSVNAPLPSLDKDGLHPYPPSPEVQGPRMMLIESLMDMLHVAIGPVEFQFWHSLTLKHDMMVIGVLSEFDFYSAVPVDGSATYVQISEATGLPTDVVRRILRHAFTMRLFAESSPGSDDIIHTASSAVVVKTPELASWIIHNTEEVGAGCVQLPEALRRYTAGKDQMTDKPGQAASSLALYNPDSKPELAEKSFFQFVAEDGEGERKGWREERFGQAMQSAAVNTAIDPPGLLKLVDWASFGNATLVDVGGSTGHISQAIANIAPNVTCVVEDLPGLEAKFDASLTNVDSSVSSRISFRAHDFFTPQPVQAEIYFLKHILHDWADSYARKIIGQITPQMKPGSRFLIFDGVMPPMADEKGNKLLPLPAERFLSALDLQMMVVLNAKERTVEEWKELFQSVDAKIHLDKVHLLPGTPFGILEFVYTG</sequence>
<protein>
    <submittedName>
        <fullName evidence="5 7">S-adenosyl-L-methionine-dependent methyltransferase</fullName>
    </submittedName>
</protein>
<name>A0A6G1FR66_9PEZI</name>
<evidence type="ECO:0000256" key="3">
    <source>
        <dbReference type="ARBA" id="ARBA00022691"/>
    </source>
</evidence>
<dbReference type="Gene3D" id="3.40.50.150">
    <property type="entry name" value="Vaccinia Virus protein VP39"/>
    <property type="match status" value="1"/>
</dbReference>
<dbReference type="SUPFAM" id="SSF46785">
    <property type="entry name" value="Winged helix' DNA-binding domain"/>
    <property type="match status" value="1"/>
</dbReference>
<dbReference type="Gene3D" id="1.10.10.10">
    <property type="entry name" value="Winged helix-like DNA-binding domain superfamily/Winged helix DNA-binding domain"/>
    <property type="match status" value="1"/>
</dbReference>
<keyword evidence="6" id="KW-1185">Reference proteome</keyword>
<feature type="domain" description="O-methyltransferase C-terminal" evidence="4">
    <location>
        <begin position="252"/>
        <end position="423"/>
    </location>
</feature>
<dbReference type="AlphaFoldDB" id="A0A6G1FR66"/>
<dbReference type="InterPro" id="IPR036390">
    <property type="entry name" value="WH_DNA-bd_sf"/>
</dbReference>
<dbReference type="EMBL" id="ML975186">
    <property type="protein sequence ID" value="KAF1808284.1"/>
    <property type="molecule type" value="Genomic_DNA"/>
</dbReference>
<dbReference type="Proteomes" id="UP000504638">
    <property type="component" value="Unplaced"/>
</dbReference>
<reference evidence="7" key="3">
    <citation type="submission" date="2025-04" db="UniProtKB">
        <authorList>
            <consortium name="RefSeq"/>
        </authorList>
    </citation>
    <scope>IDENTIFICATION</scope>
    <source>
        <strain evidence="7">CBS 781.70</strain>
    </source>
</reference>
<evidence type="ECO:0000313" key="7">
    <source>
        <dbReference type="RefSeq" id="XP_033529915.1"/>
    </source>
</evidence>
<evidence type="ECO:0000313" key="6">
    <source>
        <dbReference type="Proteomes" id="UP000504638"/>
    </source>
</evidence>